<proteinExistence type="predicted"/>
<dbReference type="Proteomes" id="UP000282002">
    <property type="component" value="Chromosome"/>
</dbReference>
<dbReference type="KEGG" id="taw:EI545_16085"/>
<gene>
    <name evidence="1" type="ORF">EI545_16085</name>
</gene>
<accession>A0A3S8U9H2</accession>
<reference evidence="1 2" key="1">
    <citation type="submission" date="2018-12" db="EMBL/GenBank/DDBJ databases">
        <title>Complete genome sequencing of Tabrizicola sp. K13M18.</title>
        <authorList>
            <person name="Bae J.-W."/>
        </authorList>
    </citation>
    <scope>NUCLEOTIDE SEQUENCE [LARGE SCALE GENOMIC DNA]</scope>
    <source>
        <strain evidence="1 2">K13M18</strain>
    </source>
</reference>
<sequence length="975" mass="106894">MTIVVANGLPKSGSTCIEYTCGAVAEMLNGMPVAEFKSSIGMPDLESYIETPDEELIVRIETAMSDRDGMIILKSHTLLDAFLSESVTSGRISVVASFRDPRDIALSMLDAGKIERKTGSSRFFYQFENIEQVIGPIKWYSHNLSVLSRLPNVCLIPFHLIAKDFPFVVGMVTDHLGAGHIRDQVYEDVSGKIADLPEFNKGIADRFVTELSDEDLRIVCESLKEEAALYDVCFRDVFQRYGRLKEAEDIIAERDARIAKRLQPSTAKPVKTVEDPDSLQQIAMEILKRKPLDFSRLSAEVGGLDREAAANKLRAVKDHIQAKSPSQFAMALSVPLAILGDQLGREKLRRPARVKFLVPTLSLAIGLLDGSAKDRDFRAFASAMVGASFAARREAVTFMIANVQSIDALKRLLAALNFSDGATKDAVRKAAMASEAAGDPLHAAHFWEALALSGSAQVWAHLSAIRNWVATGEIERAQLISKLLVPADARGDALLSMARAMRLCGNYEGAVEAARETVRRVEGGTLELTPQNWRPLVNQLAMGGDFKSADRISPKAMVPDQVARCVIFDPGHTDGPGHHAIYNHFFADVLGELTGEPPEIIVGRQYSGISLEGRRVRKSTLFAPYVDPKDLIDPRSVEGTNRFLKGELDSLFENGVPDVLVLHSLYGRMLPGLVSCLKDLGQARPRVLILGFLNADQPLLASLEAAFPGMVADTFKALSEVSGADSILFAETSATIDWLGSEAPSIPVEKFPYLPSERMMRLPRRDVDHPTFGILGGTRQERGIGPILQAIEIAPDDIRWLVQVDGEVVSRWNNGAHDRLERLRAADRAQVEFLDGMLPGTGYEDAFARLDVLVLPYTAEYGMRGSGVLWEAIHGRKALILSMESGLCSELDAVGYPYLGIPAGDPQSIAKAVAEMSETWPGTKAAIAAFHQSQPQLPADVFRSLLSERLSKLDLARDGYRRHRSTVRSANMRSR</sequence>
<keyword evidence="2" id="KW-1185">Reference proteome</keyword>
<dbReference type="Gene3D" id="3.40.50.2000">
    <property type="entry name" value="Glycogen Phosphorylase B"/>
    <property type="match status" value="1"/>
</dbReference>
<dbReference type="Gene3D" id="3.40.50.300">
    <property type="entry name" value="P-loop containing nucleotide triphosphate hydrolases"/>
    <property type="match status" value="1"/>
</dbReference>
<protein>
    <submittedName>
        <fullName evidence="1">Uncharacterized protein</fullName>
    </submittedName>
</protein>
<dbReference type="RefSeq" id="WP_125326403.1">
    <property type="nucleotide sequence ID" value="NZ_CP034328.1"/>
</dbReference>
<name>A0A3S8U9H2_9RHOB</name>
<dbReference type="AlphaFoldDB" id="A0A3S8U9H2"/>
<evidence type="ECO:0000313" key="1">
    <source>
        <dbReference type="EMBL" id="AZL60211.1"/>
    </source>
</evidence>
<dbReference type="InterPro" id="IPR027417">
    <property type="entry name" value="P-loop_NTPase"/>
</dbReference>
<evidence type="ECO:0000313" key="2">
    <source>
        <dbReference type="Proteomes" id="UP000282002"/>
    </source>
</evidence>
<dbReference type="SUPFAM" id="SSF52540">
    <property type="entry name" value="P-loop containing nucleoside triphosphate hydrolases"/>
    <property type="match status" value="1"/>
</dbReference>
<dbReference type="OrthoDB" id="8157416at2"/>
<dbReference type="EMBL" id="CP034328">
    <property type="protein sequence ID" value="AZL60211.1"/>
    <property type="molecule type" value="Genomic_DNA"/>
</dbReference>
<organism evidence="1 2">
    <name type="scientific">Tabrizicola piscis</name>
    <dbReference type="NCBI Taxonomy" id="2494374"/>
    <lineage>
        <taxon>Bacteria</taxon>
        <taxon>Pseudomonadati</taxon>
        <taxon>Pseudomonadota</taxon>
        <taxon>Alphaproteobacteria</taxon>
        <taxon>Rhodobacterales</taxon>
        <taxon>Paracoccaceae</taxon>
        <taxon>Tabrizicola</taxon>
    </lineage>
</organism>